<dbReference type="Gene3D" id="3.40.50.720">
    <property type="entry name" value="NAD(P)-binding Rossmann-like Domain"/>
    <property type="match status" value="1"/>
</dbReference>
<dbReference type="InterPro" id="IPR036291">
    <property type="entry name" value="NAD(P)-bd_dom_sf"/>
</dbReference>
<evidence type="ECO:0000256" key="1">
    <source>
        <dbReference type="ARBA" id="ARBA00004496"/>
    </source>
</evidence>
<dbReference type="AlphaFoldDB" id="J3JTX2"/>
<dbReference type="SUPFAM" id="SSF51735">
    <property type="entry name" value="NAD(P)-binding Rossmann-fold domains"/>
    <property type="match status" value="1"/>
</dbReference>
<dbReference type="GO" id="GO:0004757">
    <property type="term" value="F:sepiapterin reductase (NADP+) activity"/>
    <property type="evidence" value="ECO:0007669"/>
    <property type="project" value="TreeGrafter"/>
</dbReference>
<accession>J3JTX2</accession>
<dbReference type="PANTHER" id="PTHR44085:SF2">
    <property type="entry name" value="SEPIAPTERIN REDUCTASE"/>
    <property type="match status" value="1"/>
</dbReference>
<dbReference type="GO" id="GO:0005737">
    <property type="term" value="C:cytoplasm"/>
    <property type="evidence" value="ECO:0007669"/>
    <property type="project" value="UniProtKB-SubCell"/>
</dbReference>
<name>J3JTX2_DENPD</name>
<protein>
    <recommendedName>
        <fullName evidence="6">Sepiapterin reductase</fullName>
    </recommendedName>
</protein>
<dbReference type="HOGENOM" id="CLU_010194_2_11_1"/>
<evidence type="ECO:0000313" key="5">
    <source>
        <dbReference type="EMBL" id="AEE61644.1"/>
    </source>
</evidence>
<dbReference type="OrthoDB" id="153074at2759"/>
<dbReference type="InterPro" id="IPR002347">
    <property type="entry name" value="SDR_fam"/>
</dbReference>
<comment type="subcellular location">
    <subcellularLocation>
        <location evidence="1">Cytoplasm</location>
    </subcellularLocation>
</comment>
<dbReference type="InterPro" id="IPR051721">
    <property type="entry name" value="Biopterin_syn/organic_redct"/>
</dbReference>
<dbReference type="Pfam" id="PF00106">
    <property type="entry name" value="adh_short"/>
    <property type="match status" value="1"/>
</dbReference>
<dbReference type="PANTHER" id="PTHR44085">
    <property type="entry name" value="SEPIAPTERIN REDUCTASE"/>
    <property type="match status" value="1"/>
</dbReference>
<proteinExistence type="evidence at transcript level"/>
<evidence type="ECO:0000256" key="3">
    <source>
        <dbReference type="ARBA" id="ARBA00022857"/>
    </source>
</evidence>
<organism evidence="5">
    <name type="scientific">Dendroctonus ponderosae</name>
    <name type="common">Mountain pine beetle</name>
    <dbReference type="NCBI Taxonomy" id="77166"/>
    <lineage>
        <taxon>Eukaryota</taxon>
        <taxon>Metazoa</taxon>
        <taxon>Ecdysozoa</taxon>
        <taxon>Arthropoda</taxon>
        <taxon>Hexapoda</taxon>
        <taxon>Insecta</taxon>
        <taxon>Pterygota</taxon>
        <taxon>Neoptera</taxon>
        <taxon>Endopterygota</taxon>
        <taxon>Coleoptera</taxon>
        <taxon>Polyphaga</taxon>
        <taxon>Cucujiformia</taxon>
        <taxon>Curculionidae</taxon>
        <taxon>Scolytinae</taxon>
        <taxon>Dendroctonus</taxon>
    </lineage>
</organism>
<dbReference type="PRINTS" id="PR00081">
    <property type="entry name" value="GDHRDH"/>
</dbReference>
<keyword evidence="2" id="KW-0963">Cytoplasm</keyword>
<evidence type="ECO:0008006" key="6">
    <source>
        <dbReference type="Google" id="ProtNLM"/>
    </source>
</evidence>
<dbReference type="GO" id="GO:0006729">
    <property type="term" value="P:tetrahydrobiopterin biosynthetic process"/>
    <property type="evidence" value="ECO:0007669"/>
    <property type="project" value="TreeGrafter"/>
</dbReference>
<keyword evidence="3" id="KW-0521">NADP</keyword>
<evidence type="ECO:0000256" key="2">
    <source>
        <dbReference type="ARBA" id="ARBA00022490"/>
    </source>
</evidence>
<sequence>MEDVPVERMDLTKKSLIFITGASKGIGQTIAIELARRINPESIFVLIARSQEGLNETKAKIAKIKPTTITVLTYRTDLATLDMQKCNDLLDDVIKNTNVSDVEATCFFHNAGQLGTIKETARLIDVEDWRKHFDVNLHSAILLNSAFVLKLQDIIRHLYIVNITSLVARKPIINLSMYAAGKAAKEMFFKTVAVENSRLNVLNYSPGPVLTDMFNSICENDECADLSKSFTEVRNTSVLTPTQTVEKLLNILVSGSYQNGTTIDFYDRT</sequence>
<evidence type="ECO:0000256" key="4">
    <source>
        <dbReference type="ARBA" id="ARBA00023002"/>
    </source>
</evidence>
<keyword evidence="4" id="KW-0560">Oxidoreductase</keyword>
<reference evidence="5" key="1">
    <citation type="journal article" date="2012" name="Insect Biochem. Mol. Biol.">
        <title>Transcriptome and full-length cDNA resources for the mountain pine beetle, Dendroctonus ponderosae Hopkins, a major insect pest of pine forests.</title>
        <authorList>
            <person name="Keeling C.I."/>
            <person name="Henderson H."/>
            <person name="Li M."/>
            <person name="Yuen M."/>
            <person name="Clark E.L."/>
            <person name="Fraser J.D."/>
            <person name="Huber D.P."/>
            <person name="Liao N.Y."/>
            <person name="Roderick Docking T."/>
            <person name="Birol I."/>
            <person name="Chan S.K."/>
            <person name="Taylor G.A."/>
            <person name="Palmquist D."/>
            <person name="Jones S.J."/>
            <person name="Bohlmann J."/>
        </authorList>
    </citation>
    <scope>NUCLEOTIDE SEQUENCE</scope>
    <source>
        <tissue evidence="5">Larvae</tissue>
    </source>
</reference>
<dbReference type="EMBL" id="BT126682">
    <property type="protein sequence ID" value="AEE61644.1"/>
    <property type="molecule type" value="mRNA"/>
</dbReference>